<keyword evidence="2" id="KW-0808">Transferase</keyword>
<accession>A0A0W0R154</accession>
<reference evidence="1 3" key="1">
    <citation type="submission" date="2015-11" db="EMBL/GenBank/DDBJ databases">
        <title>Identification of large and diverse effector repertoires of 38 Legionella species.</title>
        <authorList>
            <person name="Burstein D."/>
            <person name="Amaro F."/>
            <person name="Zusman T."/>
            <person name="Lifshitz Z."/>
            <person name="Cohen O."/>
            <person name="Gilbert J.A."/>
            <person name="Pupko T."/>
            <person name="Shuman H.A."/>
            <person name="Segal G."/>
        </authorList>
    </citation>
    <scope>NUCLEOTIDE SEQUENCE [LARGE SCALE GENOMIC DNA]</scope>
    <source>
        <strain evidence="1 3">1762-AUS-E</strain>
    </source>
</reference>
<geneLocation type="plasmid" evidence="2 4">
    <name>24</name>
</geneLocation>
<dbReference type="PANTHER" id="PTHR14136">
    <property type="entry name" value="BTB_POZ DOMAIN-CONTAINING PROTEIN KCTD9"/>
    <property type="match status" value="1"/>
</dbReference>
<keyword evidence="3" id="KW-1185">Reference proteome</keyword>
<dbReference type="OrthoDB" id="5638892at2"/>
<evidence type="ECO:0000313" key="3">
    <source>
        <dbReference type="Proteomes" id="UP000054859"/>
    </source>
</evidence>
<protein>
    <submittedName>
        <fullName evidence="1">IcmE/DotG protein</fullName>
        <ecNumber evidence="2">2.7.11.1</ecNumber>
    </submittedName>
</protein>
<dbReference type="AlphaFoldDB" id="A0A0W0R154"/>
<evidence type="ECO:0000313" key="1">
    <source>
        <dbReference type="EMBL" id="KTC64699.1"/>
    </source>
</evidence>
<dbReference type="PATRIC" id="fig|45056.6.peg.2056"/>
<dbReference type="EMBL" id="LNKA01000019">
    <property type="protein sequence ID" value="KTC64699.1"/>
    <property type="molecule type" value="Genomic_DNA"/>
</dbReference>
<dbReference type="KEGG" id="ladl:NCTC12735_01815"/>
<dbReference type="GO" id="GO:0004674">
    <property type="term" value="F:protein serine/threonine kinase activity"/>
    <property type="evidence" value="ECO:0007669"/>
    <property type="project" value="UniProtKB-EC"/>
</dbReference>
<evidence type="ECO:0000313" key="2">
    <source>
        <dbReference type="EMBL" id="VEH86167.1"/>
    </source>
</evidence>
<dbReference type="Gene3D" id="2.160.20.80">
    <property type="entry name" value="E3 ubiquitin-protein ligase SopA"/>
    <property type="match status" value="1"/>
</dbReference>
<keyword evidence="2" id="KW-0614">Plasmid</keyword>
<dbReference type="PANTHER" id="PTHR14136:SF17">
    <property type="entry name" value="BTB_POZ DOMAIN-CONTAINING PROTEIN KCTD9"/>
    <property type="match status" value="1"/>
</dbReference>
<sequence length="214" mass="24426">MDVKMKKNIFAIGFWGLMPIISFAYIPSDIDKLNKSDNCQQCDITEYIINNYQKETFLAENLNHSYWTAAYLRNVDFRKKSLIHSNFVVSRMFETIFDESDLSNSNFSNSECEQCSLKYTKLKNSNFYKANFEYAQFTNADLSSASLEKGVFSHAQFMNANFLGANLSGANLSRANLYGSNITQKQLDSLSFYRCATLPDGSVYDENGEIDCDQ</sequence>
<gene>
    <name evidence="1" type="primary">dotG_2</name>
    <name evidence="2" type="synonym">dotG</name>
    <name evidence="1" type="ORF">Lade_1993</name>
    <name evidence="2" type="ORF">NCTC12735_01815</name>
</gene>
<dbReference type="EMBL" id="LR134433">
    <property type="protein sequence ID" value="VEH86167.1"/>
    <property type="molecule type" value="Genomic_DNA"/>
</dbReference>
<dbReference type="InterPro" id="IPR001646">
    <property type="entry name" value="5peptide_repeat"/>
</dbReference>
<dbReference type="Proteomes" id="UP000054859">
    <property type="component" value="Unassembled WGS sequence"/>
</dbReference>
<dbReference type="Proteomes" id="UP000281170">
    <property type="component" value="Plasmid 24"/>
</dbReference>
<name>A0A0W0R154_9GAMM</name>
<evidence type="ECO:0000313" key="4">
    <source>
        <dbReference type="Proteomes" id="UP000281170"/>
    </source>
</evidence>
<reference evidence="2 4" key="2">
    <citation type="submission" date="2018-12" db="EMBL/GenBank/DDBJ databases">
        <authorList>
            <consortium name="Pathogen Informatics"/>
        </authorList>
    </citation>
    <scope>NUCLEOTIDE SEQUENCE [LARGE SCALE GENOMIC DNA]</scope>
    <source>
        <strain evidence="2 4">NCTC12735</strain>
        <plasmid evidence="4">24</plasmid>
    </source>
</reference>
<dbReference type="InterPro" id="IPR051082">
    <property type="entry name" value="Pentapeptide-BTB/POZ_domain"/>
</dbReference>
<proteinExistence type="predicted"/>
<dbReference type="STRING" id="45056.Lade_1993"/>
<organism evidence="1 3">
    <name type="scientific">Legionella adelaidensis</name>
    <dbReference type="NCBI Taxonomy" id="45056"/>
    <lineage>
        <taxon>Bacteria</taxon>
        <taxon>Pseudomonadati</taxon>
        <taxon>Pseudomonadota</taxon>
        <taxon>Gammaproteobacteria</taxon>
        <taxon>Legionellales</taxon>
        <taxon>Legionellaceae</taxon>
        <taxon>Legionella</taxon>
    </lineage>
</organism>
<dbReference type="SUPFAM" id="SSF141571">
    <property type="entry name" value="Pentapeptide repeat-like"/>
    <property type="match status" value="1"/>
</dbReference>
<dbReference type="EC" id="2.7.11.1" evidence="2"/>
<dbReference type="Pfam" id="PF00805">
    <property type="entry name" value="Pentapeptide"/>
    <property type="match status" value="2"/>
</dbReference>